<dbReference type="InterPro" id="IPR007569">
    <property type="entry name" value="DUF559"/>
</dbReference>
<sequence>MPIGNYIVDFACYKAALIIELDGGQHAECVRYDETRTGFLERQGWLVLRFWNNDFRNNEEGVLLTILRHLQTRAPHPGPLPQGEGEDRR</sequence>
<evidence type="ECO:0000259" key="1">
    <source>
        <dbReference type="Pfam" id="PF04480"/>
    </source>
</evidence>
<gene>
    <name evidence="2" type="ORF">DFQ50_103413</name>
</gene>
<keyword evidence="3" id="KW-1185">Reference proteome</keyword>
<dbReference type="Gene3D" id="3.40.960.10">
    <property type="entry name" value="VSR Endonuclease"/>
    <property type="match status" value="1"/>
</dbReference>
<dbReference type="PANTHER" id="PTHR38590:SF1">
    <property type="entry name" value="BLL0828 PROTEIN"/>
    <property type="match status" value="1"/>
</dbReference>
<dbReference type="Pfam" id="PF04480">
    <property type="entry name" value="DUF559"/>
    <property type="match status" value="1"/>
</dbReference>
<dbReference type="CDD" id="cd01038">
    <property type="entry name" value="Endonuclease_DUF559"/>
    <property type="match status" value="1"/>
</dbReference>
<evidence type="ECO:0000313" key="2">
    <source>
        <dbReference type="EMBL" id="RBP12793.1"/>
    </source>
</evidence>
<proteinExistence type="predicted"/>
<organism evidence="2 3">
    <name type="scientific">Pseudocitrobacter faecalis</name>
    <dbReference type="NCBI Taxonomy" id="1398493"/>
    <lineage>
        <taxon>Bacteria</taxon>
        <taxon>Pseudomonadati</taxon>
        <taxon>Pseudomonadota</taxon>
        <taxon>Gammaproteobacteria</taxon>
        <taxon>Enterobacterales</taxon>
        <taxon>Enterobacteriaceae</taxon>
        <taxon>Pseudocitrobacter</taxon>
    </lineage>
</organism>
<comment type="caution">
    <text evidence="2">The sequence shown here is derived from an EMBL/GenBank/DDBJ whole genome shotgun (WGS) entry which is preliminary data.</text>
</comment>
<dbReference type="Proteomes" id="UP000253201">
    <property type="component" value="Unassembled WGS sequence"/>
</dbReference>
<dbReference type="PANTHER" id="PTHR38590">
    <property type="entry name" value="BLL0828 PROTEIN"/>
    <property type="match status" value="1"/>
</dbReference>
<dbReference type="SUPFAM" id="SSF52980">
    <property type="entry name" value="Restriction endonuclease-like"/>
    <property type="match status" value="1"/>
</dbReference>
<reference evidence="2 3" key="1">
    <citation type="submission" date="2018-06" db="EMBL/GenBank/DDBJ databases">
        <title>Genomic Encyclopedia of Type Strains, Phase IV (KMG-IV): sequencing the most valuable type-strain genomes for metagenomic binning, comparative biology and taxonomic classification.</title>
        <authorList>
            <person name="Goeker M."/>
        </authorList>
    </citation>
    <scope>NUCLEOTIDE SEQUENCE [LARGE SCALE GENOMIC DNA]</scope>
    <source>
        <strain evidence="2 3">DSM 27453</strain>
    </source>
</reference>
<accession>A0ABX9G2X0</accession>
<dbReference type="InterPro" id="IPR047216">
    <property type="entry name" value="Endonuclease_DUF559_bact"/>
</dbReference>
<evidence type="ECO:0000313" key="3">
    <source>
        <dbReference type="Proteomes" id="UP000253201"/>
    </source>
</evidence>
<feature type="domain" description="DUF559" evidence="1">
    <location>
        <begin position="2"/>
        <end position="71"/>
    </location>
</feature>
<dbReference type="InterPro" id="IPR011335">
    <property type="entry name" value="Restrct_endonuc-II-like"/>
</dbReference>
<dbReference type="EMBL" id="QNRL01000003">
    <property type="protein sequence ID" value="RBP12793.1"/>
    <property type="molecule type" value="Genomic_DNA"/>
</dbReference>
<name>A0ABX9G2X0_9ENTR</name>
<protein>
    <submittedName>
        <fullName evidence="2">Uncharacterized protein DUF559</fullName>
    </submittedName>
</protein>